<comment type="similarity">
    <text evidence="1">Belongs to the glycosyltransferase group 1 family. Glycosyltransferase 4 subfamily.</text>
</comment>
<organism evidence="4">
    <name type="scientific">Candidatus Electrothrix aestuarii</name>
    <dbReference type="NCBI Taxonomy" id="3062594"/>
    <lineage>
        <taxon>Bacteria</taxon>
        <taxon>Pseudomonadati</taxon>
        <taxon>Thermodesulfobacteriota</taxon>
        <taxon>Desulfobulbia</taxon>
        <taxon>Desulfobulbales</taxon>
        <taxon>Desulfobulbaceae</taxon>
        <taxon>Candidatus Electrothrix</taxon>
    </lineage>
</organism>
<gene>
    <name evidence="4" type="ORF">Q3M24_17985</name>
</gene>
<dbReference type="Pfam" id="PF13692">
    <property type="entry name" value="Glyco_trans_1_4"/>
    <property type="match status" value="1"/>
</dbReference>
<sequence length="353" mass="39640">MVKVLGLSLYGSLAASTRYRLEQYTPGLSECGIDLQVHHLLGDEYLRCRFQKKQLPYSALVKAACKRLVLLLSDQEFDAVILYAEIFPFLPGWLERKLIRKPYVYDFDDAFYLKYKRGKLGLLQPVLGKKVQQVIEGASAVTAGNKRLLGYANTVNNNSFLLPTVVDIERYRSETQTSSSLTFTVGWIGSPSTVSYLTAVVRPLALLGLEGPVRFVVVGGTAPVIPHIEVVEEEWQEDTEIALINSFDVGIMPLINDEWARGKCAFKLIQCMACEVPVIASRVGANVDVVQSDCGILVSHEDEWIDALRKMRDQPQERKQMGCEGRNRIIEYYSLQHNIPLLAQILHDVAHSH</sequence>
<protein>
    <submittedName>
        <fullName evidence="4">Glycosyltransferase</fullName>
        <ecNumber evidence="4">2.4.-.-</ecNumber>
    </submittedName>
</protein>
<dbReference type="Gene3D" id="3.40.50.2000">
    <property type="entry name" value="Glycogen Phosphorylase B"/>
    <property type="match status" value="1"/>
</dbReference>
<dbReference type="SUPFAM" id="SSF53756">
    <property type="entry name" value="UDP-Glycosyltransferase/glycogen phosphorylase"/>
    <property type="match status" value="1"/>
</dbReference>
<dbReference type="EMBL" id="CP159373">
    <property type="protein sequence ID" value="XCN72176.1"/>
    <property type="molecule type" value="Genomic_DNA"/>
</dbReference>
<dbReference type="EC" id="2.4.-.-" evidence="4"/>
<evidence type="ECO:0000256" key="1">
    <source>
        <dbReference type="ARBA" id="ARBA00009481"/>
    </source>
</evidence>
<dbReference type="PANTHER" id="PTHR12526">
    <property type="entry name" value="GLYCOSYLTRANSFERASE"/>
    <property type="match status" value="1"/>
</dbReference>
<evidence type="ECO:0000313" key="4">
    <source>
        <dbReference type="EMBL" id="XCN72176.1"/>
    </source>
</evidence>
<dbReference type="AlphaFoldDB" id="A0AAU8LTF8"/>
<reference evidence="4" key="2">
    <citation type="submission" date="2024-06" db="EMBL/GenBank/DDBJ databases">
        <authorList>
            <person name="Plum-Jensen L.E."/>
            <person name="Schramm A."/>
            <person name="Marshall I.P.G."/>
        </authorList>
    </citation>
    <scope>NUCLEOTIDE SEQUENCE</scope>
    <source>
        <strain evidence="4">Rat1</strain>
    </source>
</reference>
<dbReference type="GO" id="GO:0016757">
    <property type="term" value="F:glycosyltransferase activity"/>
    <property type="evidence" value="ECO:0007669"/>
    <property type="project" value="UniProtKB-KW"/>
</dbReference>
<accession>A0AAU8LTF8</accession>
<keyword evidence="2 4" id="KW-0328">Glycosyltransferase</keyword>
<keyword evidence="3 4" id="KW-0808">Transferase</keyword>
<evidence type="ECO:0000256" key="3">
    <source>
        <dbReference type="ARBA" id="ARBA00022679"/>
    </source>
</evidence>
<reference evidence="4" key="1">
    <citation type="journal article" date="2024" name="Syst. Appl. Microbiol.">
        <title>First single-strain enrichments of Electrothrix cable bacteria, description of E. aestuarii sp. nov. and E. rattekaaiensis sp. nov., and proposal of a cable bacteria taxonomy following the rules of the SeqCode.</title>
        <authorList>
            <person name="Plum-Jensen L.E."/>
            <person name="Schramm A."/>
            <person name="Marshall I.P.G."/>
        </authorList>
    </citation>
    <scope>NUCLEOTIDE SEQUENCE</scope>
    <source>
        <strain evidence="4">Rat1</strain>
    </source>
</reference>
<dbReference type="KEGG" id="eaj:Q3M24_17985"/>
<dbReference type="PANTHER" id="PTHR12526:SF640">
    <property type="entry name" value="COLANIC ACID BIOSYNTHESIS GLYCOSYLTRANSFERASE WCAL-RELATED"/>
    <property type="match status" value="1"/>
</dbReference>
<evidence type="ECO:0000256" key="2">
    <source>
        <dbReference type="ARBA" id="ARBA00022676"/>
    </source>
</evidence>
<proteinExistence type="inferred from homology"/>
<name>A0AAU8LTF8_9BACT</name>